<dbReference type="Proteomes" id="UP000722485">
    <property type="component" value="Unassembled WGS sequence"/>
</dbReference>
<dbReference type="Gene3D" id="3.40.50.720">
    <property type="entry name" value="NAD(P)-binding Rossmann-like Domain"/>
    <property type="match status" value="1"/>
</dbReference>
<evidence type="ECO:0000313" key="3">
    <source>
        <dbReference type="EMBL" id="KAF7548172.1"/>
    </source>
</evidence>
<evidence type="ECO:0000256" key="2">
    <source>
        <dbReference type="ARBA" id="ARBA00023002"/>
    </source>
</evidence>
<name>A0A9P5H3C1_9HYPO</name>
<proteinExistence type="inferred from homology"/>
<comment type="caution">
    <text evidence="3">The sequence shown here is derived from an EMBL/GenBank/DDBJ whole genome shotgun (WGS) entry which is preliminary data.</text>
</comment>
<dbReference type="InterPro" id="IPR002347">
    <property type="entry name" value="SDR_fam"/>
</dbReference>
<sequence>MSQDSLSLSGKVAIITGSGKENGIGAGIALALARAGAKVTINYISPCTAERSVKTVAMIEAAAGKGNVHVIQADVSSVEFGGKQGGSE</sequence>
<evidence type="ECO:0000313" key="4">
    <source>
        <dbReference type="Proteomes" id="UP000722485"/>
    </source>
</evidence>
<protein>
    <submittedName>
        <fullName evidence="3">Uncharacterized protein</fullName>
    </submittedName>
</protein>
<dbReference type="OrthoDB" id="47007at2759"/>
<dbReference type="SUPFAM" id="SSF51735">
    <property type="entry name" value="NAD(P)-binding Rossmann-fold domains"/>
    <property type="match status" value="1"/>
</dbReference>
<reference evidence="3" key="1">
    <citation type="submission" date="2020-03" db="EMBL/GenBank/DDBJ databases">
        <title>Draft Genome Sequence of Cylindrodendrum hubeiense.</title>
        <authorList>
            <person name="Buettner E."/>
            <person name="Kellner H."/>
        </authorList>
    </citation>
    <scope>NUCLEOTIDE SEQUENCE</scope>
    <source>
        <strain evidence="3">IHI 201604</strain>
    </source>
</reference>
<dbReference type="PANTHER" id="PTHR48107">
    <property type="entry name" value="NADPH-DEPENDENT ALDEHYDE REDUCTASE-LIKE PROTEIN, CHLOROPLASTIC-RELATED"/>
    <property type="match status" value="1"/>
</dbReference>
<dbReference type="PANTHER" id="PTHR48107:SF7">
    <property type="entry name" value="RE15974P"/>
    <property type="match status" value="1"/>
</dbReference>
<gene>
    <name evidence="3" type="ORF">G7Z17_g7225</name>
</gene>
<dbReference type="Pfam" id="PF13561">
    <property type="entry name" value="adh_short_C2"/>
    <property type="match status" value="1"/>
</dbReference>
<keyword evidence="2" id="KW-0560">Oxidoreductase</keyword>
<dbReference type="EMBL" id="JAANBB010000156">
    <property type="protein sequence ID" value="KAF7548172.1"/>
    <property type="molecule type" value="Genomic_DNA"/>
</dbReference>
<dbReference type="InterPro" id="IPR036291">
    <property type="entry name" value="NAD(P)-bd_dom_sf"/>
</dbReference>
<dbReference type="GO" id="GO:0016614">
    <property type="term" value="F:oxidoreductase activity, acting on CH-OH group of donors"/>
    <property type="evidence" value="ECO:0007669"/>
    <property type="project" value="UniProtKB-ARBA"/>
</dbReference>
<keyword evidence="4" id="KW-1185">Reference proteome</keyword>
<comment type="similarity">
    <text evidence="1">Belongs to the short-chain dehydrogenases/reductases (SDR) family.</text>
</comment>
<dbReference type="AlphaFoldDB" id="A0A9P5H3C1"/>
<organism evidence="3 4">
    <name type="scientific">Cylindrodendrum hubeiense</name>
    <dbReference type="NCBI Taxonomy" id="595255"/>
    <lineage>
        <taxon>Eukaryota</taxon>
        <taxon>Fungi</taxon>
        <taxon>Dikarya</taxon>
        <taxon>Ascomycota</taxon>
        <taxon>Pezizomycotina</taxon>
        <taxon>Sordariomycetes</taxon>
        <taxon>Hypocreomycetidae</taxon>
        <taxon>Hypocreales</taxon>
        <taxon>Nectriaceae</taxon>
        <taxon>Cylindrodendrum</taxon>
    </lineage>
</organism>
<evidence type="ECO:0000256" key="1">
    <source>
        <dbReference type="ARBA" id="ARBA00006484"/>
    </source>
</evidence>
<accession>A0A9P5H3C1</accession>